<evidence type="ECO:0000313" key="5">
    <source>
        <dbReference type="EMBL" id="EEF24447.1"/>
    </source>
</evidence>
<dbReference type="PANTHER" id="PTHR30349:SF41">
    <property type="entry name" value="INTEGRASE_RECOMBINASE PROTEIN MJ0367-RELATED"/>
    <property type="match status" value="1"/>
</dbReference>
<reference evidence="6" key="1">
    <citation type="journal article" date="2010" name="Nat. Biotechnol.">
        <title>Draft genome sequence of the oilseed species Ricinus communis.</title>
        <authorList>
            <person name="Chan A.P."/>
            <person name="Crabtree J."/>
            <person name="Zhao Q."/>
            <person name="Lorenzi H."/>
            <person name="Orvis J."/>
            <person name="Puiu D."/>
            <person name="Melake-Berhan A."/>
            <person name="Jones K.M."/>
            <person name="Redman J."/>
            <person name="Chen G."/>
            <person name="Cahoon E.B."/>
            <person name="Gedil M."/>
            <person name="Stanke M."/>
            <person name="Haas B.J."/>
            <person name="Wortman J.R."/>
            <person name="Fraser-Liggett C.M."/>
            <person name="Ravel J."/>
            <person name="Rabinowicz P.D."/>
        </authorList>
    </citation>
    <scope>NUCLEOTIDE SEQUENCE [LARGE SCALE GENOMIC DNA]</scope>
    <source>
        <strain evidence="6">cv. Hale</strain>
    </source>
</reference>
<evidence type="ECO:0000256" key="2">
    <source>
        <dbReference type="ARBA" id="ARBA00023172"/>
    </source>
</evidence>
<evidence type="ECO:0000259" key="4">
    <source>
        <dbReference type="PROSITE" id="PS51898"/>
    </source>
</evidence>
<dbReference type="InterPro" id="IPR050090">
    <property type="entry name" value="Tyrosine_recombinase_XerCD"/>
</dbReference>
<dbReference type="InParanoid" id="B9TI67"/>
<keyword evidence="1" id="KW-0238">DNA-binding</keyword>
<dbReference type="Gene3D" id="1.10.150.130">
    <property type="match status" value="1"/>
</dbReference>
<gene>
    <name evidence="5" type="ORF">RCOM_1843880</name>
</gene>
<dbReference type="InterPro" id="IPR013762">
    <property type="entry name" value="Integrase-like_cat_sf"/>
</dbReference>
<dbReference type="Proteomes" id="UP000008311">
    <property type="component" value="Unassembled WGS sequence"/>
</dbReference>
<name>B9TI67_RICCO</name>
<proteinExistence type="predicted"/>
<dbReference type="AlphaFoldDB" id="B9TI67"/>
<keyword evidence="6" id="KW-1185">Reference proteome</keyword>
<dbReference type="CDD" id="cd00800">
    <property type="entry name" value="INT_Lambda_C"/>
    <property type="match status" value="1"/>
</dbReference>
<dbReference type="InterPro" id="IPR002104">
    <property type="entry name" value="Integrase_catalytic"/>
</dbReference>
<dbReference type="PROSITE" id="PS51898">
    <property type="entry name" value="TYR_RECOMBINASE"/>
    <property type="match status" value="1"/>
</dbReference>
<feature type="domain" description="Tyr recombinase" evidence="4">
    <location>
        <begin position="198"/>
        <end position="384"/>
    </location>
</feature>
<dbReference type="InterPro" id="IPR011010">
    <property type="entry name" value="DNA_brk_join_enz"/>
</dbReference>
<dbReference type="PANTHER" id="PTHR30349">
    <property type="entry name" value="PHAGE INTEGRASE-RELATED"/>
    <property type="match status" value="1"/>
</dbReference>
<dbReference type="GO" id="GO:0003677">
    <property type="term" value="F:DNA binding"/>
    <property type="evidence" value="ECO:0007669"/>
    <property type="project" value="UniProtKB-KW"/>
</dbReference>
<evidence type="ECO:0000313" key="6">
    <source>
        <dbReference type="Proteomes" id="UP000008311"/>
    </source>
</evidence>
<protein>
    <recommendedName>
        <fullName evidence="4">Tyr recombinase domain-containing protein</fullName>
    </recommendedName>
</protein>
<dbReference type="GO" id="GO:0009009">
    <property type="term" value="F:site-specific recombinase activity"/>
    <property type="evidence" value="ECO:0000318"/>
    <property type="project" value="GO_Central"/>
</dbReference>
<feature type="non-terminal residue" evidence="5">
    <location>
        <position position="1"/>
    </location>
</feature>
<dbReference type="SUPFAM" id="SSF56349">
    <property type="entry name" value="DNA breaking-rejoining enzymes"/>
    <property type="match status" value="1"/>
</dbReference>
<dbReference type="Pfam" id="PF00589">
    <property type="entry name" value="Phage_integrase"/>
    <property type="match status" value="1"/>
</dbReference>
<dbReference type="EMBL" id="EQ982238">
    <property type="protein sequence ID" value="EEF24447.1"/>
    <property type="molecule type" value="Genomic_DNA"/>
</dbReference>
<feature type="compositionally biased region" description="Basic residues" evidence="3">
    <location>
        <begin position="374"/>
        <end position="384"/>
    </location>
</feature>
<keyword evidence="2" id="KW-0233">DNA recombination</keyword>
<sequence length="384" mass="43010">GAHWAGWQCPAGAHPLHRRVRGQRQQVGQAPSPCSQTSSRMKKKSHLPKGVHAKHGAYYLVRQVNKQRSWIRLSAIADGLPSLYRALADAEMRGAVDDRMQAICSQWLQEVSTKHAKKTQANDIYQVRTISQAFAEFRAEDVRTPDAVEFLKAFAKMPRTYNAYRSMLRELMRFSEEKGYRESGANPVDAIRTASVKARNRYITDSELRRVKVAALRSGGQRAKQINPAGRMICAILDMAYLTGQRIGDVLALPWANVGREGVLFRPSKVEDSTGAQVLIEWTPRLRELVARIRAEKNVGLNYVFTGPDGGAYSYEALKSAWRRALTRAGVKDAHIHDLRAKALTDVDRLHGVTAAQRMGAHSTQSQTADYVRHKQAIRSKATR</sequence>
<dbReference type="InterPro" id="IPR010998">
    <property type="entry name" value="Integrase_recombinase_N"/>
</dbReference>
<dbReference type="Gene3D" id="1.10.443.10">
    <property type="entry name" value="Intergrase catalytic core"/>
    <property type="match status" value="1"/>
</dbReference>
<feature type="compositionally biased region" description="Basic residues" evidence="3">
    <location>
        <begin position="40"/>
        <end position="50"/>
    </location>
</feature>
<feature type="region of interest" description="Disordered" evidence="3">
    <location>
        <begin position="358"/>
        <end position="384"/>
    </location>
</feature>
<organism evidence="5 6">
    <name type="scientific">Ricinus communis</name>
    <name type="common">Castor bean</name>
    <dbReference type="NCBI Taxonomy" id="3988"/>
    <lineage>
        <taxon>Eukaryota</taxon>
        <taxon>Viridiplantae</taxon>
        <taxon>Streptophyta</taxon>
        <taxon>Embryophyta</taxon>
        <taxon>Tracheophyta</taxon>
        <taxon>Spermatophyta</taxon>
        <taxon>Magnoliopsida</taxon>
        <taxon>eudicotyledons</taxon>
        <taxon>Gunneridae</taxon>
        <taxon>Pentapetalae</taxon>
        <taxon>rosids</taxon>
        <taxon>fabids</taxon>
        <taxon>Malpighiales</taxon>
        <taxon>Euphorbiaceae</taxon>
        <taxon>Acalyphoideae</taxon>
        <taxon>Acalypheae</taxon>
        <taxon>Ricinus</taxon>
    </lineage>
</organism>
<feature type="region of interest" description="Disordered" evidence="3">
    <location>
        <begin position="22"/>
        <end position="50"/>
    </location>
</feature>
<evidence type="ECO:0000256" key="1">
    <source>
        <dbReference type="ARBA" id="ARBA00023125"/>
    </source>
</evidence>
<evidence type="ECO:0000256" key="3">
    <source>
        <dbReference type="SAM" id="MobiDB-lite"/>
    </source>
</evidence>
<dbReference type="GO" id="GO:0006310">
    <property type="term" value="P:DNA recombination"/>
    <property type="evidence" value="ECO:0000318"/>
    <property type="project" value="GO_Central"/>
</dbReference>
<accession>B9TI67</accession>
<dbReference type="GO" id="GO:0007059">
    <property type="term" value="P:chromosome segregation"/>
    <property type="evidence" value="ECO:0000318"/>
    <property type="project" value="GO_Central"/>
</dbReference>